<dbReference type="GO" id="GO:0004359">
    <property type="term" value="F:glutaminase activity"/>
    <property type="evidence" value="ECO:0007669"/>
    <property type="project" value="UniProtKB-EC"/>
</dbReference>
<dbReference type="SUPFAM" id="SSF52317">
    <property type="entry name" value="Class I glutamine amidotransferase-like"/>
    <property type="match status" value="1"/>
</dbReference>
<evidence type="ECO:0000259" key="10">
    <source>
        <dbReference type="Pfam" id="PF00117"/>
    </source>
</evidence>
<gene>
    <name evidence="11" type="ORF">METZ01_LOCUS168831</name>
</gene>
<dbReference type="GO" id="GO:0000105">
    <property type="term" value="P:L-histidine biosynthetic process"/>
    <property type="evidence" value="ECO:0007669"/>
    <property type="project" value="UniProtKB-UniPathway"/>
</dbReference>
<dbReference type="HAMAP" id="MF_00278">
    <property type="entry name" value="HisH"/>
    <property type="match status" value="1"/>
</dbReference>
<dbReference type="GO" id="GO:0016829">
    <property type="term" value="F:lyase activity"/>
    <property type="evidence" value="ECO:0007669"/>
    <property type="project" value="UniProtKB-KW"/>
</dbReference>
<dbReference type="PANTHER" id="PTHR42701">
    <property type="entry name" value="IMIDAZOLE GLYCEROL PHOSPHATE SYNTHASE SUBUNIT HISH"/>
    <property type="match status" value="1"/>
</dbReference>
<keyword evidence="7" id="KW-0456">Lyase</keyword>
<dbReference type="CDD" id="cd01748">
    <property type="entry name" value="GATase1_IGP_Synthase"/>
    <property type="match status" value="1"/>
</dbReference>
<evidence type="ECO:0000256" key="8">
    <source>
        <dbReference type="ARBA" id="ARBA00047838"/>
    </source>
</evidence>
<comment type="catalytic activity">
    <reaction evidence="8">
        <text>5-[(5-phospho-1-deoxy-D-ribulos-1-ylimino)methylamino]-1-(5-phospho-beta-D-ribosyl)imidazole-4-carboxamide + L-glutamine = D-erythro-1-(imidazol-4-yl)glycerol 3-phosphate + 5-amino-1-(5-phospho-beta-D-ribosyl)imidazole-4-carboxamide + L-glutamate + H(+)</text>
        <dbReference type="Rhea" id="RHEA:24793"/>
        <dbReference type="ChEBI" id="CHEBI:15378"/>
        <dbReference type="ChEBI" id="CHEBI:29985"/>
        <dbReference type="ChEBI" id="CHEBI:58278"/>
        <dbReference type="ChEBI" id="CHEBI:58359"/>
        <dbReference type="ChEBI" id="CHEBI:58475"/>
        <dbReference type="ChEBI" id="CHEBI:58525"/>
        <dbReference type="EC" id="4.3.2.10"/>
    </reaction>
</comment>
<keyword evidence="6" id="KW-0368">Histidine biosynthesis</keyword>
<dbReference type="InterPro" id="IPR029062">
    <property type="entry name" value="Class_I_gatase-like"/>
</dbReference>
<dbReference type="PIRSF" id="PIRSF000495">
    <property type="entry name" value="Amidotransf_hisH"/>
    <property type="match status" value="1"/>
</dbReference>
<accession>A0A382BS16</accession>
<evidence type="ECO:0000256" key="2">
    <source>
        <dbReference type="ARBA" id="ARBA00011152"/>
    </source>
</evidence>
<evidence type="ECO:0000256" key="9">
    <source>
        <dbReference type="ARBA" id="ARBA00049534"/>
    </source>
</evidence>
<dbReference type="PANTHER" id="PTHR42701:SF1">
    <property type="entry name" value="IMIDAZOLE GLYCEROL PHOSPHATE SYNTHASE SUBUNIT HISH"/>
    <property type="match status" value="1"/>
</dbReference>
<protein>
    <recommendedName>
        <fullName evidence="10">Glutamine amidotransferase domain-containing protein</fullName>
    </recommendedName>
</protein>
<proteinExistence type="inferred from homology"/>
<evidence type="ECO:0000256" key="5">
    <source>
        <dbReference type="ARBA" id="ARBA00022962"/>
    </source>
</evidence>
<evidence type="ECO:0000256" key="1">
    <source>
        <dbReference type="ARBA" id="ARBA00005091"/>
    </source>
</evidence>
<dbReference type="GO" id="GO:0000107">
    <property type="term" value="F:imidazoleglycerol-phosphate synthase activity"/>
    <property type="evidence" value="ECO:0007669"/>
    <property type="project" value="TreeGrafter"/>
</dbReference>
<evidence type="ECO:0000256" key="4">
    <source>
        <dbReference type="ARBA" id="ARBA00022801"/>
    </source>
</evidence>
<organism evidence="11">
    <name type="scientific">marine metagenome</name>
    <dbReference type="NCBI Taxonomy" id="408172"/>
    <lineage>
        <taxon>unclassified sequences</taxon>
        <taxon>metagenomes</taxon>
        <taxon>ecological metagenomes</taxon>
    </lineage>
</organism>
<feature type="domain" description="Glutamine amidotransferase" evidence="10">
    <location>
        <begin position="5"/>
        <end position="197"/>
    </location>
</feature>
<keyword evidence="3" id="KW-0028">Amino-acid biosynthesis</keyword>
<dbReference type="EMBL" id="UINC01030874">
    <property type="protein sequence ID" value="SVB15977.1"/>
    <property type="molecule type" value="Genomic_DNA"/>
</dbReference>
<comment type="pathway">
    <text evidence="1">Amino-acid biosynthesis; L-histidine biosynthesis; L-histidine from 5-phospho-alpha-D-ribose 1-diphosphate: step 5/9.</text>
</comment>
<evidence type="ECO:0000256" key="6">
    <source>
        <dbReference type="ARBA" id="ARBA00023102"/>
    </source>
</evidence>
<evidence type="ECO:0000313" key="11">
    <source>
        <dbReference type="EMBL" id="SVB15977.1"/>
    </source>
</evidence>
<comment type="catalytic activity">
    <reaction evidence="9">
        <text>L-glutamine + H2O = L-glutamate + NH4(+)</text>
        <dbReference type="Rhea" id="RHEA:15889"/>
        <dbReference type="ChEBI" id="CHEBI:15377"/>
        <dbReference type="ChEBI" id="CHEBI:28938"/>
        <dbReference type="ChEBI" id="CHEBI:29985"/>
        <dbReference type="ChEBI" id="CHEBI:58359"/>
        <dbReference type="EC" id="3.5.1.2"/>
    </reaction>
</comment>
<dbReference type="NCBIfam" id="TIGR01855">
    <property type="entry name" value="IMP_synth_hisH"/>
    <property type="match status" value="1"/>
</dbReference>
<sequence length="201" mass="22444">MKVAIFDYGVGNIFSLKNSLEQNGAQVDVITSLNKSKEYSGLLLPGVGNFDPAIRGIRDYSSIDFKDYVAQNIPVLGICLGMEMFFERSEEGKEKGLNVIDGEVILLPDTMKIPHMGWNSLKIKRQSTFLDGVDDGSWVYFVHSYRAKPQKPEVVVADTDYGIKVPAIIEQKNFIGTQFHPEKSGKVGSVMLRNFLSECQK</sequence>
<dbReference type="UniPathway" id="UPA00031">
    <property type="reaction ID" value="UER00010"/>
</dbReference>
<dbReference type="Pfam" id="PF00117">
    <property type="entry name" value="GATase"/>
    <property type="match status" value="1"/>
</dbReference>
<evidence type="ECO:0000256" key="7">
    <source>
        <dbReference type="ARBA" id="ARBA00023239"/>
    </source>
</evidence>
<dbReference type="Gene3D" id="3.40.50.880">
    <property type="match status" value="1"/>
</dbReference>
<keyword evidence="4" id="KW-0378">Hydrolase</keyword>
<comment type="subunit">
    <text evidence="2">Heterodimer of HisH and HisF.</text>
</comment>
<dbReference type="AlphaFoldDB" id="A0A382BS16"/>
<evidence type="ECO:0000256" key="3">
    <source>
        <dbReference type="ARBA" id="ARBA00022605"/>
    </source>
</evidence>
<name>A0A382BS16_9ZZZZ</name>
<keyword evidence="5" id="KW-0315">Glutamine amidotransferase</keyword>
<reference evidence="11" key="1">
    <citation type="submission" date="2018-05" db="EMBL/GenBank/DDBJ databases">
        <authorList>
            <person name="Lanie J.A."/>
            <person name="Ng W.-L."/>
            <person name="Kazmierczak K.M."/>
            <person name="Andrzejewski T.M."/>
            <person name="Davidsen T.M."/>
            <person name="Wayne K.J."/>
            <person name="Tettelin H."/>
            <person name="Glass J.I."/>
            <person name="Rusch D."/>
            <person name="Podicherti R."/>
            <person name="Tsui H.-C.T."/>
            <person name="Winkler M.E."/>
        </authorList>
    </citation>
    <scope>NUCLEOTIDE SEQUENCE</scope>
</reference>
<dbReference type="InterPro" id="IPR010139">
    <property type="entry name" value="Imidazole-glycPsynth_HisH"/>
</dbReference>
<dbReference type="PROSITE" id="PS51273">
    <property type="entry name" value="GATASE_TYPE_1"/>
    <property type="match status" value="1"/>
</dbReference>
<dbReference type="InterPro" id="IPR017926">
    <property type="entry name" value="GATASE"/>
</dbReference>